<reference evidence="1 2" key="1">
    <citation type="submission" date="2023-10" db="EMBL/GenBank/DDBJ databases">
        <title>Characteristics and mechanism of a salt-tolerant marine origin heterotrophic nitrifying- aerobic denitrifying bacteria Marinobacter xestospongiae HN1.</title>
        <authorList>
            <person name="Qi R."/>
        </authorList>
    </citation>
    <scope>NUCLEOTIDE SEQUENCE [LARGE SCALE GENOMIC DNA]</scope>
    <source>
        <strain evidence="1 2">HN1</strain>
    </source>
</reference>
<dbReference type="InterPro" id="IPR036770">
    <property type="entry name" value="Ankyrin_rpt-contain_sf"/>
</dbReference>
<keyword evidence="2" id="KW-1185">Reference proteome</keyword>
<dbReference type="Proteomes" id="UP001269819">
    <property type="component" value="Unassembled WGS sequence"/>
</dbReference>
<proteinExistence type="predicted"/>
<gene>
    <name evidence="1" type="ORF">RYS15_09760</name>
</gene>
<evidence type="ECO:0000313" key="2">
    <source>
        <dbReference type="Proteomes" id="UP001269819"/>
    </source>
</evidence>
<dbReference type="Gene3D" id="1.25.40.20">
    <property type="entry name" value="Ankyrin repeat-containing domain"/>
    <property type="match status" value="1"/>
</dbReference>
<organism evidence="1 2">
    <name type="scientific">Marinobacter xestospongiae</name>
    <dbReference type="NCBI Taxonomy" id="994319"/>
    <lineage>
        <taxon>Bacteria</taxon>
        <taxon>Pseudomonadati</taxon>
        <taxon>Pseudomonadota</taxon>
        <taxon>Gammaproteobacteria</taxon>
        <taxon>Pseudomonadales</taxon>
        <taxon>Marinobacteraceae</taxon>
        <taxon>Marinobacter</taxon>
    </lineage>
</organism>
<name>A0ABU3VXG7_9GAMM</name>
<dbReference type="InterPro" id="IPR002110">
    <property type="entry name" value="Ankyrin_rpt"/>
</dbReference>
<sequence>MAIKADDFELVRTLLGKGLNPNYELGSPGNVMRMAAHFGRNDILSIILDFGGNPDHQFDEGMYFINSVASQGNDVAFKMLIDQGVDLDRLMYFDQFTAFTGLLRYMDVDLLRYVLNYGVVDVNYIPPNGYSALYRAYVINECGLVCLEVFLEHCADPYLPIKFGEMSFEEYVVLEHDVKALDIIEINGCSD</sequence>
<protein>
    <recommendedName>
        <fullName evidence="3">Ankyrin repeat-containing protein</fullName>
    </recommendedName>
</protein>
<dbReference type="SMART" id="SM00248">
    <property type="entry name" value="ANK"/>
    <property type="match status" value="3"/>
</dbReference>
<evidence type="ECO:0008006" key="3">
    <source>
        <dbReference type="Google" id="ProtNLM"/>
    </source>
</evidence>
<dbReference type="RefSeq" id="WP_316973622.1">
    <property type="nucleotide sequence ID" value="NZ_JAWIIJ010000005.1"/>
</dbReference>
<comment type="caution">
    <text evidence="1">The sequence shown here is derived from an EMBL/GenBank/DDBJ whole genome shotgun (WGS) entry which is preliminary data.</text>
</comment>
<dbReference type="EMBL" id="JAWIIJ010000005">
    <property type="protein sequence ID" value="MDV2078974.1"/>
    <property type="molecule type" value="Genomic_DNA"/>
</dbReference>
<dbReference type="SUPFAM" id="SSF48403">
    <property type="entry name" value="Ankyrin repeat"/>
    <property type="match status" value="1"/>
</dbReference>
<evidence type="ECO:0000313" key="1">
    <source>
        <dbReference type="EMBL" id="MDV2078974.1"/>
    </source>
</evidence>
<accession>A0ABU3VXG7</accession>